<proteinExistence type="predicted"/>
<sequence>MMNPGQLAGFFALSLKSSQILPLQPNHIGCSGSASRLPVVIK</sequence>
<dbReference type="HOGENOM" id="CLU_3260139_0_0_6"/>
<dbReference type="AlphaFoldDB" id="A0A0U1QTU8"/>
<evidence type="ECO:0000313" key="1">
    <source>
        <dbReference type="EMBL" id="ABS45814.1"/>
    </source>
</evidence>
<name>A0A0U1QTU8_YERP3</name>
<evidence type="ECO:0000313" key="2">
    <source>
        <dbReference type="Proteomes" id="UP000002412"/>
    </source>
</evidence>
<protein>
    <submittedName>
        <fullName evidence="1">Uncharacterized protein</fullName>
    </submittedName>
</protein>
<reference evidence="1 2" key="1">
    <citation type="journal article" date="2007" name="PLoS Genet.">
        <title>The complete genome sequence of Yersinia pseudotuberculosis IP31758, the causative agent of Far East scarlet-like fever.</title>
        <authorList>
            <person name="Eppinger M."/>
            <person name="Rosovitz M.J."/>
            <person name="Fricke W.F."/>
            <person name="Rasko D.A."/>
            <person name="Kokorina G."/>
            <person name="Fayolle C."/>
            <person name="Lindler L.E."/>
            <person name="Carniel E."/>
            <person name="Ravel J."/>
        </authorList>
    </citation>
    <scope>NUCLEOTIDE SEQUENCE [LARGE SCALE GENOMIC DNA]</scope>
    <source>
        <strain evidence="1 2">IP 31758</strain>
    </source>
</reference>
<gene>
    <name evidence="1" type="ordered locus">YpsIP31758_0511</name>
</gene>
<dbReference type="KEGG" id="ypi:YpsIP31758_0511"/>
<dbReference type="Proteomes" id="UP000002412">
    <property type="component" value="Chromosome"/>
</dbReference>
<dbReference type="EMBL" id="CP000720">
    <property type="protein sequence ID" value="ABS45814.1"/>
    <property type="molecule type" value="Genomic_DNA"/>
</dbReference>
<accession>A0A0U1QTU8</accession>
<organism evidence="1 2">
    <name type="scientific">Yersinia pseudotuberculosis serotype O:1b (strain IP 31758)</name>
    <dbReference type="NCBI Taxonomy" id="349747"/>
    <lineage>
        <taxon>Bacteria</taxon>
        <taxon>Pseudomonadati</taxon>
        <taxon>Pseudomonadota</taxon>
        <taxon>Gammaproteobacteria</taxon>
        <taxon>Enterobacterales</taxon>
        <taxon>Yersiniaceae</taxon>
        <taxon>Yersinia</taxon>
    </lineage>
</organism>